<dbReference type="PANTHER" id="PTHR45947">
    <property type="entry name" value="SULFOQUINOVOSYL TRANSFERASE SQD2"/>
    <property type="match status" value="1"/>
</dbReference>
<sequence>MRILHLSSLYAPEQVGGAELMVETLARSQVGLGHAVAVAVACASRQVQAPAMQDGVTVYRTGHGTPFHILDWPQRGRLDRLRYKLATQWNRPTLARMAAAVRDFAPDVVNTHSISELPPAIWPMLRRLGVPVVHTLHDFTSLCTNGAMARHGQACAGQHLKCRVYSEPHRRCQRAVTAVAAVGSDILDRHVAAGFFETVPAALRQVIWNPIPLADPPTREPRSPGAPVRFGYLGRIEPSKGFDVLLDACRRLPHRGWHLAVAGRAADGLDRYQTRAEGLPVTFLGYAERDAFLDGIDCLVVPPVWPEAFGRTVAEAYGRGVPVIGTAIGGIGEQIGYGPWLVPPGDPAALATAMARVIDEPGRLADGLARAAAVRAGTDPAAVASAYLDLYAAARSALLSEPSPARAKRPHLSECRP</sequence>
<evidence type="ECO:0000313" key="3">
    <source>
        <dbReference type="Proteomes" id="UP000012488"/>
    </source>
</evidence>
<proteinExistence type="predicted"/>
<dbReference type="Pfam" id="PF13579">
    <property type="entry name" value="Glyco_trans_4_4"/>
    <property type="match status" value="1"/>
</dbReference>
<dbReference type="SUPFAM" id="SSF53756">
    <property type="entry name" value="UDP-Glycosyltransferase/glycogen phosphorylase"/>
    <property type="match status" value="1"/>
</dbReference>
<dbReference type="AlphaFoldDB" id="A0A6B9FUK3"/>
<dbReference type="OrthoDB" id="9801573at2"/>
<reference evidence="2 3" key="2">
    <citation type="journal article" date="2013" name="Genome Announc.">
        <title>Draft Genome Sequence of Methylobacterium mesophilicum Strain SR1.6/6, Isolated from Citrus sinensis.</title>
        <authorList>
            <person name="Marinho Almeida D."/>
            <person name="Dini-Andreote F."/>
            <person name="Camargo Neves A.A."/>
            <person name="Juca Ramos R.T."/>
            <person name="Andreote F.D."/>
            <person name="Carneiro A.R."/>
            <person name="Oliveira de Souza Lima A."/>
            <person name="Caracciolo Gomes de Sa P.H."/>
            <person name="Ribeiro Barbosa M.S."/>
            <person name="Araujo W.L."/>
            <person name="Silva A."/>
        </authorList>
    </citation>
    <scope>NUCLEOTIDE SEQUENCE [LARGE SCALE GENOMIC DNA]</scope>
    <source>
        <strain evidence="2 3">SR1.6/6</strain>
    </source>
</reference>
<dbReference type="InterPro" id="IPR028098">
    <property type="entry name" value="Glyco_trans_4-like_N"/>
</dbReference>
<dbReference type="KEGG" id="mmes:MMSR116_30305"/>
<evidence type="ECO:0000313" key="2">
    <source>
        <dbReference type="EMBL" id="QGY05712.1"/>
    </source>
</evidence>
<dbReference type="CDD" id="cd03823">
    <property type="entry name" value="GT4_ExpE7-like"/>
    <property type="match status" value="1"/>
</dbReference>
<accession>A0A6B9FUK3</accession>
<reference evidence="2 3" key="1">
    <citation type="journal article" date="2012" name="Genet. Mol. Biol.">
        <title>Analysis of 16S rRNA and mxaF genes revealing insights into Methylobacterium niche-specific plant association.</title>
        <authorList>
            <person name="Dourado M.N."/>
            <person name="Andreote F.D."/>
            <person name="Dini-Andreote F."/>
            <person name="Conti R."/>
            <person name="Araujo J.M."/>
            <person name="Araujo W.L."/>
        </authorList>
    </citation>
    <scope>NUCLEOTIDE SEQUENCE [LARGE SCALE GENOMIC DNA]</scope>
    <source>
        <strain evidence="2 3">SR1.6/6</strain>
    </source>
</reference>
<dbReference type="PANTHER" id="PTHR45947:SF3">
    <property type="entry name" value="SULFOQUINOVOSYL TRANSFERASE SQD2"/>
    <property type="match status" value="1"/>
</dbReference>
<dbReference type="Pfam" id="PF13692">
    <property type="entry name" value="Glyco_trans_1_4"/>
    <property type="match status" value="1"/>
</dbReference>
<dbReference type="InterPro" id="IPR050194">
    <property type="entry name" value="Glycosyltransferase_grp1"/>
</dbReference>
<dbReference type="Proteomes" id="UP000012488">
    <property type="component" value="Chromosome"/>
</dbReference>
<dbReference type="EMBL" id="CP043538">
    <property type="protein sequence ID" value="QGY05712.1"/>
    <property type="molecule type" value="Genomic_DNA"/>
</dbReference>
<dbReference type="RefSeq" id="WP_010684585.1">
    <property type="nucleotide sequence ID" value="NZ_CP043538.1"/>
</dbReference>
<organism evidence="2 3">
    <name type="scientific">Methylobacterium mesophilicum SR1.6/6</name>
    <dbReference type="NCBI Taxonomy" id="908290"/>
    <lineage>
        <taxon>Bacteria</taxon>
        <taxon>Pseudomonadati</taxon>
        <taxon>Pseudomonadota</taxon>
        <taxon>Alphaproteobacteria</taxon>
        <taxon>Hyphomicrobiales</taxon>
        <taxon>Methylobacteriaceae</taxon>
        <taxon>Methylobacterium</taxon>
    </lineage>
</organism>
<dbReference type="GO" id="GO:0016757">
    <property type="term" value="F:glycosyltransferase activity"/>
    <property type="evidence" value="ECO:0007669"/>
    <property type="project" value="TreeGrafter"/>
</dbReference>
<gene>
    <name evidence="2" type="ORF">MMSR116_30305</name>
</gene>
<name>A0A6B9FUK3_9HYPH</name>
<evidence type="ECO:0000259" key="1">
    <source>
        <dbReference type="Pfam" id="PF13579"/>
    </source>
</evidence>
<keyword evidence="2" id="KW-0808">Transferase</keyword>
<feature type="domain" description="Glycosyltransferase subfamily 4-like N-terminal" evidence="1">
    <location>
        <begin position="16"/>
        <end position="195"/>
    </location>
</feature>
<dbReference type="Gene3D" id="3.40.50.2000">
    <property type="entry name" value="Glycogen Phosphorylase B"/>
    <property type="match status" value="2"/>
</dbReference>
<protein>
    <submittedName>
        <fullName evidence="2">Glycosyltransferase family 4 protein</fullName>
    </submittedName>
</protein>